<keyword evidence="3" id="KW-0539">Nucleus</keyword>
<evidence type="ECO:0000256" key="3">
    <source>
        <dbReference type="ARBA" id="ARBA00023242"/>
    </source>
</evidence>
<feature type="region of interest" description="Disordered" evidence="5">
    <location>
        <begin position="1"/>
        <end position="43"/>
    </location>
</feature>
<evidence type="ECO:0000313" key="8">
    <source>
        <dbReference type="Proteomes" id="UP000071118"/>
    </source>
</evidence>
<dbReference type="KEGG" id="pcb:PCHAS_1336100"/>
<dbReference type="EMBL" id="LK022890">
    <property type="protein sequence ID" value="VTZ70313.1"/>
    <property type="molecule type" value="Genomic_DNA"/>
</dbReference>
<evidence type="ECO:0000313" key="6">
    <source>
        <dbReference type="EMBL" id="SCM05036.1"/>
    </source>
</evidence>
<dbReference type="Proteomes" id="UP000071118">
    <property type="component" value="Chromosome 13"/>
</dbReference>
<dbReference type="GO" id="GO:0005681">
    <property type="term" value="C:spliceosomal complex"/>
    <property type="evidence" value="ECO:0007669"/>
    <property type="project" value="TreeGrafter"/>
</dbReference>
<keyword evidence="4" id="KW-0175">Coiled coil</keyword>
<evidence type="ECO:0000313" key="7">
    <source>
        <dbReference type="EMBL" id="VTZ70313.1"/>
    </source>
</evidence>
<reference evidence="6 9" key="3">
    <citation type="submission" date="2016-08" db="EMBL/GenBank/DDBJ databases">
        <authorList>
            <consortium name="Pathogen Informatics"/>
        </authorList>
    </citation>
    <scope>NUCLEOTIDE SEQUENCE [LARGE SCALE GENOMIC DNA]</scope>
    <source>
        <strain evidence="6 9">AJ</strain>
        <strain evidence="7">AS</strain>
    </source>
</reference>
<evidence type="ECO:0000256" key="5">
    <source>
        <dbReference type="SAM" id="MobiDB-lite"/>
    </source>
</evidence>
<feature type="coiled-coil region" evidence="4">
    <location>
        <begin position="180"/>
        <end position="207"/>
    </location>
</feature>
<dbReference type="OrthoDB" id="5627at2759"/>
<dbReference type="GeneID" id="27795036"/>
<keyword evidence="8" id="KW-1185">Reference proteome</keyword>
<comment type="subcellular location">
    <subcellularLocation>
        <location evidence="1">Nucleus</location>
    </subcellularLocation>
</comment>
<dbReference type="VEuPathDB" id="PlasmoDB:PCHAS_1336100"/>
<reference evidence="7 8" key="1">
    <citation type="journal article" date="2014" name="BMC Biol.">
        <title>A comprehensive evaluation of rodent malaria parasite genomes and gene expression.</title>
        <authorList>
            <person name="Otto T.D."/>
            <person name="Bohme U."/>
            <person name="Jackson A.P."/>
            <person name="Hunt M."/>
            <person name="Franke-Fayard B."/>
            <person name="Hoeijmakers W.A."/>
            <person name="Religa A.A."/>
            <person name="Robertson L."/>
            <person name="Sanders M."/>
            <person name="Ogun S.A."/>
            <person name="Cunningham D."/>
            <person name="Erhart A."/>
            <person name="Billker O."/>
            <person name="Khan S.M."/>
            <person name="Stunnenberg H.G."/>
            <person name="Langhorne J."/>
            <person name="Holder A.A."/>
            <person name="Waters A.P."/>
            <person name="Newbold C.I."/>
            <person name="Pain A."/>
            <person name="Berriman M."/>
            <person name="Janse C.J."/>
        </authorList>
    </citation>
    <scope>NUCLEOTIDE SEQUENCE [LARGE SCALE GENOMIC DNA]</scope>
    <source>
        <strain evidence="7 8">AS</strain>
    </source>
</reference>
<dbReference type="InterPro" id="IPR010756">
    <property type="entry name" value="Tls1-like"/>
</dbReference>
<dbReference type="PANTHER" id="PTHR13486">
    <property type="entry name" value="TELOMERE LENGTH AND SILENCING PROTEIN 1 TLS1 FAMILY MEMBER"/>
    <property type="match status" value="1"/>
</dbReference>
<sequence length="209" mass="24920">MIKNRKIKNSNNNYKRRTPIEQDETLKEAENCNKDKNGDEDNKLLKLKTSKSLKEFQNMRLKKKGINADNLIGEKKELEKSEKSDKLLEKNFTKNLTEKEIEEAHIQLFIQNNMKEFYEQIDNKEENDEEKFDEEKKENYNDIIKNLYKLPDDLKVKTSTNNTQERLNCFTGINEVPLPLEMKLKNIEETEKIKRQLLKKAKFMNTKTK</sequence>
<evidence type="ECO:0000256" key="1">
    <source>
        <dbReference type="ARBA" id="ARBA00004123"/>
    </source>
</evidence>
<name>A0A077TP49_PLACU</name>
<dbReference type="EMBL" id="LT608179">
    <property type="protein sequence ID" value="SCM05036.1"/>
    <property type="molecule type" value="Genomic_DNA"/>
</dbReference>
<dbReference type="PANTHER" id="PTHR13486:SF2">
    <property type="entry name" value="SPLICING FACTOR C9ORF78"/>
    <property type="match status" value="1"/>
</dbReference>
<evidence type="ECO:0000256" key="2">
    <source>
        <dbReference type="ARBA" id="ARBA00007643"/>
    </source>
</evidence>
<feature type="compositionally biased region" description="Basic and acidic residues" evidence="5">
    <location>
        <begin position="18"/>
        <end position="43"/>
    </location>
</feature>
<dbReference type="Pfam" id="PF07052">
    <property type="entry name" value="Hep_59"/>
    <property type="match status" value="1"/>
</dbReference>
<comment type="similarity">
    <text evidence="2">Belongs to the TLS1 family.</text>
</comment>
<protein>
    <submittedName>
        <fullName evidence="7">Telomere length and silencing protein 1, putative</fullName>
    </submittedName>
</protein>
<accession>A0A077TP49</accession>
<gene>
    <name evidence="6" type="ORF">PCHAJ_000384500</name>
    <name evidence="7" type="ORF">PCHAS_1336100</name>
</gene>
<evidence type="ECO:0000313" key="9">
    <source>
        <dbReference type="Proteomes" id="UP000507163"/>
    </source>
</evidence>
<proteinExistence type="inferred from homology"/>
<dbReference type="RefSeq" id="XP_016654601.1">
    <property type="nucleotide sequence ID" value="XM_016799290.1"/>
</dbReference>
<dbReference type="GO" id="GO:0000398">
    <property type="term" value="P:mRNA splicing, via spliceosome"/>
    <property type="evidence" value="ECO:0007669"/>
    <property type="project" value="TreeGrafter"/>
</dbReference>
<organism evidence="6 9">
    <name type="scientific">Plasmodium chabaudi chabaudi</name>
    <dbReference type="NCBI Taxonomy" id="31271"/>
    <lineage>
        <taxon>Eukaryota</taxon>
        <taxon>Sar</taxon>
        <taxon>Alveolata</taxon>
        <taxon>Apicomplexa</taxon>
        <taxon>Aconoidasida</taxon>
        <taxon>Haemosporida</taxon>
        <taxon>Plasmodiidae</taxon>
        <taxon>Plasmodium</taxon>
        <taxon>Plasmodium (Vinckeia)</taxon>
    </lineage>
</organism>
<evidence type="ECO:0000256" key="4">
    <source>
        <dbReference type="SAM" id="Coils"/>
    </source>
</evidence>
<reference evidence="7" key="2">
    <citation type="submission" date="2014-05" db="EMBL/GenBank/DDBJ databases">
        <authorList>
            <person name="Aslett M.A."/>
            <person name="De Silva N."/>
        </authorList>
    </citation>
    <scope>NUCLEOTIDE SEQUENCE</scope>
    <source>
        <strain evidence="7">AS</strain>
    </source>
</reference>
<dbReference type="AlphaFoldDB" id="A0A077TP49"/>
<dbReference type="Proteomes" id="UP000507163">
    <property type="component" value="Chromosome 13"/>
</dbReference>